<evidence type="ECO:0000256" key="6">
    <source>
        <dbReference type="ARBA" id="ARBA00022475"/>
    </source>
</evidence>
<dbReference type="InterPro" id="IPR044268">
    <property type="entry name" value="PIP_synthase_PgsA1"/>
</dbReference>
<comment type="catalytic activity">
    <reaction evidence="16 17">
        <text>a CDP-1,2-diacyl-sn-glycerol + 1D-myo-inositol 3-phosphate = a 1,2-diacyl-sn-glycero-3-phospho-(1D-myo-inositol-3-phosphate) + CMP + H(+)</text>
        <dbReference type="Rhea" id="RHEA:60504"/>
        <dbReference type="ChEBI" id="CHEBI:15378"/>
        <dbReference type="ChEBI" id="CHEBI:58088"/>
        <dbReference type="ChEBI" id="CHEBI:58332"/>
        <dbReference type="ChEBI" id="CHEBI:58401"/>
        <dbReference type="ChEBI" id="CHEBI:60377"/>
    </reaction>
</comment>
<dbReference type="EMBL" id="JBDXMX010000001">
    <property type="protein sequence ID" value="MEO9246278.1"/>
    <property type="molecule type" value="Genomic_DNA"/>
</dbReference>
<feature type="active site" description="Proton acceptor" evidence="17">
    <location>
        <position position="91"/>
    </location>
</feature>
<feature type="transmembrane region" description="Helical" evidence="17">
    <location>
        <begin position="96"/>
        <end position="129"/>
    </location>
</feature>
<keyword evidence="17" id="KW-1208">Phospholipid metabolism</keyword>
<evidence type="ECO:0000256" key="2">
    <source>
        <dbReference type="ARBA" id="ARBA00004805"/>
    </source>
</evidence>
<protein>
    <recommendedName>
        <fullName evidence="14 17">Phosphatidylinositol phosphate synthase</fullName>
        <shortName evidence="17">PIP synthase</shortName>
        <ecNumber evidence="17">2.7.8.-</ecNumber>
    </recommendedName>
    <alternativeName>
        <fullName evidence="15 17">CDP-diacylglycerol--D-myo-inositol-3-phosphate 3-phosphatidyltransferase</fullName>
    </alternativeName>
</protein>
<dbReference type="Pfam" id="PF01066">
    <property type="entry name" value="CDP-OH_P_transf"/>
    <property type="match status" value="1"/>
</dbReference>
<keyword evidence="8 17" id="KW-0812">Transmembrane</keyword>
<comment type="catalytic activity">
    <reaction evidence="13 17">
        <text>1,2-di-(9Z-octadecenoyl)-sn-glycero-3-cytidine-5'-diphosphate + 1D-myo-inositol 3-phosphate = 1,2-di-(9Z-octadecenoyl)-sn-glycero-3-phospho-(1D-myo-inositol-3-phosphate) + CMP + H(+)</text>
        <dbReference type="Rhea" id="RHEA:61216"/>
        <dbReference type="ChEBI" id="CHEBI:15378"/>
        <dbReference type="ChEBI" id="CHEBI:58401"/>
        <dbReference type="ChEBI" id="CHEBI:60377"/>
        <dbReference type="ChEBI" id="CHEBI:85356"/>
        <dbReference type="ChEBI" id="CHEBI:144472"/>
    </reaction>
</comment>
<feature type="binding site" evidence="17">
    <location>
        <position position="87"/>
    </location>
    <ligand>
        <name>Mg(2+)</name>
        <dbReference type="ChEBI" id="CHEBI:18420"/>
        <label>1</label>
    </ligand>
</feature>
<evidence type="ECO:0000256" key="1">
    <source>
        <dbReference type="ARBA" id="ARBA00004651"/>
    </source>
</evidence>
<feature type="binding site" evidence="17">
    <location>
        <begin position="29"/>
        <end position="32"/>
    </location>
    <ligand>
        <name>a CDP-1,2-diacyl-sn-glycerol</name>
        <dbReference type="ChEBI" id="CHEBI:58332"/>
    </ligand>
</feature>
<organism evidence="19 20">
    <name type="scientific">Citricoccus nitrophenolicus</name>
    <dbReference type="NCBI Taxonomy" id="863575"/>
    <lineage>
        <taxon>Bacteria</taxon>
        <taxon>Bacillati</taxon>
        <taxon>Actinomycetota</taxon>
        <taxon>Actinomycetes</taxon>
        <taxon>Micrococcales</taxon>
        <taxon>Micrococcaceae</taxon>
        <taxon>Citricoccus</taxon>
    </lineage>
</organism>
<evidence type="ECO:0000256" key="7">
    <source>
        <dbReference type="ARBA" id="ARBA00022679"/>
    </source>
</evidence>
<comment type="cofactor">
    <cofactor evidence="17">
        <name>Mg(2+)</name>
        <dbReference type="ChEBI" id="CHEBI:18420"/>
    </cofactor>
    <text evidence="17">Contains a di-nuclear catalytic Mg(2+) center.</text>
</comment>
<gene>
    <name evidence="19" type="primary">pgsA</name>
    <name evidence="19" type="ORF">ABDK96_01110</name>
</gene>
<feature type="binding site" evidence="17">
    <location>
        <position position="66"/>
    </location>
    <ligand>
        <name>Mg(2+)</name>
        <dbReference type="ChEBI" id="CHEBI:18420"/>
        <label>2</label>
    </ligand>
</feature>
<dbReference type="InterPro" id="IPR048254">
    <property type="entry name" value="CDP_ALCOHOL_P_TRANSF_CS"/>
</dbReference>
<dbReference type="InterPro" id="IPR000462">
    <property type="entry name" value="CDP-OH_P_trans"/>
</dbReference>
<keyword evidence="12 17" id="KW-0472">Membrane</keyword>
<dbReference type="Gene3D" id="1.20.120.1760">
    <property type="match status" value="1"/>
</dbReference>
<sequence length="206" mass="21797">MLNRSARALFARIFTPVARFLLARGVSADAVTIVGTLGVTFGALVLFPVGELFWGTMVITLFVFSDVLDGVMARLAGTTGRWGNFLDSTLDRVQDAAVFLGLMLWFFGAGDLWIAGAAAGASLALGMLVSYVRAKAESLGFEANTGIAERAERLVVTLVFAGLTGLGLNPWVLTMVLVLLAVASAVTVGQRMVTVRRQSRAQPPSS</sequence>
<keyword evidence="10 17" id="KW-0460">Magnesium</keyword>
<reference evidence="19 20" key="1">
    <citation type="submission" date="2024-05" db="EMBL/GenBank/DDBJ databases">
        <authorList>
            <person name="Yi C."/>
        </authorList>
    </citation>
    <scope>NUCLEOTIDE SEQUENCE [LARGE SCALE GENOMIC DNA]</scope>
    <source>
        <strain evidence="19 20">XS13</strain>
    </source>
</reference>
<dbReference type="InterPro" id="IPR043130">
    <property type="entry name" value="CDP-OH_PTrfase_TM_dom"/>
</dbReference>
<feature type="transmembrane region" description="Helical" evidence="17">
    <location>
        <begin position="21"/>
        <end position="47"/>
    </location>
</feature>
<comment type="caution">
    <text evidence="19">The sequence shown here is derived from an EMBL/GenBank/DDBJ whole genome shotgun (WGS) entry which is preliminary data.</text>
</comment>
<evidence type="ECO:0000256" key="15">
    <source>
        <dbReference type="ARBA" id="ARBA00033137"/>
    </source>
</evidence>
<keyword evidence="7 17" id="KW-0808">Transferase</keyword>
<feature type="binding site" evidence="17">
    <location>
        <position position="70"/>
    </location>
    <ligand>
        <name>a CDP-1,2-diacyl-sn-glycerol</name>
        <dbReference type="ChEBI" id="CHEBI:58332"/>
    </ligand>
</feature>
<feature type="binding site" evidence="17">
    <location>
        <position position="87"/>
    </location>
    <ligand>
        <name>Mg(2+)</name>
        <dbReference type="ChEBI" id="CHEBI:18420"/>
        <label>2</label>
    </ligand>
</feature>
<feature type="binding site" evidence="17">
    <location>
        <position position="74"/>
    </location>
    <ligand>
        <name>a CDP-1,2-diacyl-sn-glycerol</name>
        <dbReference type="ChEBI" id="CHEBI:58332"/>
    </ligand>
</feature>
<evidence type="ECO:0000256" key="3">
    <source>
        <dbReference type="ARBA" id="ARBA00005189"/>
    </source>
</evidence>
<evidence type="ECO:0000256" key="9">
    <source>
        <dbReference type="ARBA" id="ARBA00022723"/>
    </source>
</evidence>
<keyword evidence="20" id="KW-1185">Reference proteome</keyword>
<evidence type="ECO:0000313" key="20">
    <source>
        <dbReference type="Proteomes" id="UP001484097"/>
    </source>
</evidence>
<comment type="caution">
    <text evidence="17">Lacks conserved residue(s) required for the propagation of feature annotation.</text>
</comment>
<evidence type="ECO:0000256" key="10">
    <source>
        <dbReference type="ARBA" id="ARBA00022842"/>
    </source>
</evidence>
<feature type="transmembrane region" description="Helical" evidence="17">
    <location>
        <begin position="53"/>
        <end position="75"/>
    </location>
</feature>
<keyword evidence="17" id="KW-0444">Lipid biosynthesis</keyword>
<feature type="transmembrane region" description="Helical" evidence="17">
    <location>
        <begin position="168"/>
        <end position="188"/>
    </location>
</feature>
<feature type="binding site" evidence="17">
    <location>
        <position position="66"/>
    </location>
    <ligand>
        <name>Mg(2+)</name>
        <dbReference type="ChEBI" id="CHEBI:18420"/>
        <label>1</label>
    </ligand>
</feature>
<comment type="pathway">
    <text evidence="2 17">Phospholipid metabolism; phosphatidylinositol phosphate biosynthesis.</text>
</comment>
<keyword evidence="17" id="KW-0594">Phospholipid biosynthesis</keyword>
<dbReference type="HAMAP" id="MF_02241">
    <property type="entry name" value="PIP_synthase"/>
    <property type="match status" value="1"/>
</dbReference>
<comment type="pathway">
    <text evidence="3">Lipid metabolism.</text>
</comment>
<feature type="binding site" evidence="17">
    <location>
        <position position="69"/>
    </location>
    <ligand>
        <name>Mg(2+)</name>
        <dbReference type="ChEBI" id="CHEBI:18420"/>
        <label>1</label>
    </ligand>
</feature>
<keyword evidence="11 17" id="KW-1133">Transmembrane helix</keyword>
<keyword evidence="6 17" id="KW-1003">Cell membrane</keyword>
<accession>A0ABV0IE62</accession>
<evidence type="ECO:0000256" key="16">
    <source>
        <dbReference type="ARBA" id="ARBA00048865"/>
    </source>
</evidence>
<comment type="function">
    <text evidence="17">Catalyzes the conjugation of the 1'-hydroxyl group of D-myo-inositol-3-phosphate (also named L-myo-inositol-1-phosphate) with a lipid tail of cytidine diphosphate diacylglycerol (CDP-DAG), forming phosphatidylinositol phosphate (PIP) and CMP. PIP is a precursor of phosphatidylinositol (PI) which is an essential lipid required for cell wall formation.</text>
</comment>
<dbReference type="Proteomes" id="UP001484097">
    <property type="component" value="Unassembled WGS sequence"/>
</dbReference>
<dbReference type="EC" id="2.7.8.-" evidence="17"/>
<comment type="similarity">
    <text evidence="4 17 18">Belongs to the CDP-alcohol phosphatidyltransferase class-I family.</text>
</comment>
<evidence type="ECO:0000256" key="11">
    <source>
        <dbReference type="ARBA" id="ARBA00022989"/>
    </source>
</evidence>
<proteinExistence type="inferred from homology"/>
<dbReference type="GO" id="GO:0016740">
    <property type="term" value="F:transferase activity"/>
    <property type="evidence" value="ECO:0007669"/>
    <property type="project" value="UniProtKB-KW"/>
</dbReference>
<evidence type="ECO:0000313" key="19">
    <source>
        <dbReference type="EMBL" id="MEO9246278.1"/>
    </source>
</evidence>
<comment type="subunit">
    <text evidence="5 17">Homodimer.</text>
</comment>
<name>A0ABV0IE62_9MICC</name>
<evidence type="ECO:0000256" key="18">
    <source>
        <dbReference type="RuleBase" id="RU003750"/>
    </source>
</evidence>
<evidence type="ECO:0000256" key="5">
    <source>
        <dbReference type="ARBA" id="ARBA00011738"/>
    </source>
</evidence>
<dbReference type="PROSITE" id="PS00379">
    <property type="entry name" value="CDP_ALCOHOL_P_TRANSF"/>
    <property type="match status" value="1"/>
</dbReference>
<comment type="subcellular location">
    <subcellularLocation>
        <location evidence="1 17">Cell membrane</location>
        <topology evidence="1 17">Multi-pass membrane protein</topology>
    </subcellularLocation>
</comment>
<evidence type="ECO:0000256" key="17">
    <source>
        <dbReference type="HAMAP-Rule" id="MF_02241"/>
    </source>
</evidence>
<evidence type="ECO:0000256" key="13">
    <source>
        <dbReference type="ARBA" id="ARBA00023935"/>
    </source>
</evidence>
<evidence type="ECO:0000256" key="12">
    <source>
        <dbReference type="ARBA" id="ARBA00023136"/>
    </source>
</evidence>
<evidence type="ECO:0000256" key="14">
    <source>
        <dbReference type="ARBA" id="ARBA00024082"/>
    </source>
</evidence>
<evidence type="ECO:0000256" key="4">
    <source>
        <dbReference type="ARBA" id="ARBA00010441"/>
    </source>
</evidence>
<dbReference type="NCBIfam" id="NF045883">
    <property type="entry name" value="PIPSynth"/>
    <property type="match status" value="1"/>
</dbReference>
<evidence type="ECO:0000256" key="8">
    <source>
        <dbReference type="ARBA" id="ARBA00022692"/>
    </source>
</evidence>
<dbReference type="RefSeq" id="WP_347918236.1">
    <property type="nucleotide sequence ID" value="NZ_JBDXMX010000001.1"/>
</dbReference>
<feature type="binding site" evidence="17">
    <location>
        <position position="91"/>
    </location>
    <ligand>
        <name>Mg(2+)</name>
        <dbReference type="ChEBI" id="CHEBI:18420"/>
        <label>2</label>
    </ligand>
</feature>
<keyword evidence="9 17" id="KW-0479">Metal-binding</keyword>
<keyword evidence="17" id="KW-0443">Lipid metabolism</keyword>